<keyword evidence="1" id="KW-0732">Signal</keyword>
<name>A0A848KWQ1_9ACTN</name>
<dbReference type="Proteomes" id="UP000550729">
    <property type="component" value="Unassembled WGS sequence"/>
</dbReference>
<comment type="caution">
    <text evidence="2">The sequence shown here is derived from an EMBL/GenBank/DDBJ whole genome shotgun (WGS) entry which is preliminary data.</text>
</comment>
<proteinExistence type="predicted"/>
<feature type="chain" id="PRO_5032960711" description="Ig-like domain-containing protein" evidence="1">
    <location>
        <begin position="34"/>
        <end position="160"/>
    </location>
</feature>
<reference evidence="2 3" key="1">
    <citation type="submission" date="2020-04" db="EMBL/GenBank/DDBJ databases">
        <title>Gordonia sp. nov. TBRC 11910.</title>
        <authorList>
            <person name="Suriyachadkun C."/>
        </authorList>
    </citation>
    <scope>NUCLEOTIDE SEQUENCE [LARGE SCALE GENOMIC DNA]</scope>
    <source>
        <strain evidence="2 3">TBRC 11910</strain>
    </source>
</reference>
<gene>
    <name evidence="2" type="ORF">HH308_15780</name>
</gene>
<accession>A0A848KWQ1</accession>
<keyword evidence="3" id="KW-1185">Reference proteome</keyword>
<evidence type="ECO:0000313" key="3">
    <source>
        <dbReference type="Proteomes" id="UP000550729"/>
    </source>
</evidence>
<dbReference type="AlphaFoldDB" id="A0A848KWQ1"/>
<evidence type="ECO:0000313" key="2">
    <source>
        <dbReference type="EMBL" id="NMO02672.1"/>
    </source>
</evidence>
<dbReference type="EMBL" id="JABBNB010000015">
    <property type="protein sequence ID" value="NMO02672.1"/>
    <property type="molecule type" value="Genomic_DNA"/>
</dbReference>
<dbReference type="RefSeq" id="WP_170195175.1">
    <property type="nucleotide sequence ID" value="NZ_JABBNB010000015.1"/>
</dbReference>
<evidence type="ECO:0000256" key="1">
    <source>
        <dbReference type="SAM" id="SignalP"/>
    </source>
</evidence>
<evidence type="ECO:0008006" key="4">
    <source>
        <dbReference type="Google" id="ProtNLM"/>
    </source>
</evidence>
<feature type="signal peptide" evidence="1">
    <location>
        <begin position="1"/>
        <end position="33"/>
    </location>
</feature>
<protein>
    <recommendedName>
        <fullName evidence="4">Ig-like domain-containing protein</fullName>
    </recommendedName>
</protein>
<sequence length="160" mass="16641">MPARHSFTRLLGSGLLTALAVGALTVAAQPATAMPGITTVDSSVYATPGGHGNFRWRYAAGPGHECRIIPVGRTVAVECDATFPTSVRTASSTVKPNAVRLLGRTVTATTSTSHWAGAKQMAPYRQISVEGVTCTVLEHATVDCRTGGGDFTVVGGMVRR</sequence>
<organism evidence="2 3">
    <name type="scientific">Gordonia asplenii</name>
    <dbReference type="NCBI Taxonomy" id="2725283"/>
    <lineage>
        <taxon>Bacteria</taxon>
        <taxon>Bacillati</taxon>
        <taxon>Actinomycetota</taxon>
        <taxon>Actinomycetes</taxon>
        <taxon>Mycobacteriales</taxon>
        <taxon>Gordoniaceae</taxon>
        <taxon>Gordonia</taxon>
    </lineage>
</organism>